<gene>
    <name evidence="2" type="ORF">EAI_07988</name>
</gene>
<name>E2BER8_HARSA</name>
<evidence type="ECO:0000259" key="1">
    <source>
        <dbReference type="Pfam" id="PF17906"/>
    </source>
</evidence>
<dbReference type="Proteomes" id="UP000008237">
    <property type="component" value="Unassembled WGS sequence"/>
</dbReference>
<evidence type="ECO:0000313" key="2">
    <source>
        <dbReference type="EMBL" id="EFN85813.1"/>
    </source>
</evidence>
<dbReference type="InterPro" id="IPR052709">
    <property type="entry name" value="Transposase-MT_Hybrid"/>
</dbReference>
<dbReference type="PANTHER" id="PTHR46060:SF1">
    <property type="entry name" value="MARINER MOS1 TRANSPOSASE-LIKE PROTEIN"/>
    <property type="match status" value="1"/>
</dbReference>
<proteinExistence type="predicted"/>
<dbReference type="STRING" id="610380.E2BER8"/>
<dbReference type="InterPro" id="IPR041426">
    <property type="entry name" value="Mos1_HTH"/>
</dbReference>
<dbReference type="OMA" id="RMVCKWA"/>
<dbReference type="Gene3D" id="1.10.10.1450">
    <property type="match status" value="1"/>
</dbReference>
<organism evidence="3">
    <name type="scientific">Harpegnathos saltator</name>
    <name type="common">Jerdon's jumping ant</name>
    <dbReference type="NCBI Taxonomy" id="610380"/>
    <lineage>
        <taxon>Eukaryota</taxon>
        <taxon>Metazoa</taxon>
        <taxon>Ecdysozoa</taxon>
        <taxon>Arthropoda</taxon>
        <taxon>Hexapoda</taxon>
        <taxon>Insecta</taxon>
        <taxon>Pterygota</taxon>
        <taxon>Neoptera</taxon>
        <taxon>Endopterygota</taxon>
        <taxon>Hymenoptera</taxon>
        <taxon>Apocrita</taxon>
        <taxon>Aculeata</taxon>
        <taxon>Formicoidea</taxon>
        <taxon>Formicidae</taxon>
        <taxon>Ponerinae</taxon>
        <taxon>Ponerini</taxon>
        <taxon>Harpegnathos</taxon>
    </lineage>
</organism>
<dbReference type="EMBL" id="GL447854">
    <property type="protein sequence ID" value="EFN85813.1"/>
    <property type="molecule type" value="Genomic_DNA"/>
</dbReference>
<sequence>MENLKQRAVIEFFVKKGLRAMEIHSEMVDVLRESAPSKRMVCKWALEFQRGRTSIENDPRSRRPKSGSTPEIIEQIHVIVSEDPSVTTREIAHTIGIS</sequence>
<keyword evidence="3" id="KW-1185">Reference proteome</keyword>
<dbReference type="InParanoid" id="E2BER8"/>
<feature type="domain" description="Mos1 transposase HTH" evidence="1">
    <location>
        <begin position="7"/>
        <end position="50"/>
    </location>
</feature>
<dbReference type="PANTHER" id="PTHR46060">
    <property type="entry name" value="MARINER MOS1 TRANSPOSASE-LIKE PROTEIN"/>
    <property type="match status" value="1"/>
</dbReference>
<feature type="non-terminal residue" evidence="2">
    <location>
        <position position="98"/>
    </location>
</feature>
<reference evidence="2 3" key="1">
    <citation type="journal article" date="2010" name="Science">
        <title>Genomic comparison of the ants Camponotus floridanus and Harpegnathos saltator.</title>
        <authorList>
            <person name="Bonasio R."/>
            <person name="Zhang G."/>
            <person name="Ye C."/>
            <person name="Mutti N.S."/>
            <person name="Fang X."/>
            <person name="Qin N."/>
            <person name="Donahue G."/>
            <person name="Yang P."/>
            <person name="Li Q."/>
            <person name="Li C."/>
            <person name="Zhang P."/>
            <person name="Huang Z."/>
            <person name="Berger S.L."/>
            <person name="Reinberg D."/>
            <person name="Wang J."/>
            <person name="Liebig J."/>
        </authorList>
    </citation>
    <scope>NUCLEOTIDE SEQUENCE [LARGE SCALE GENOMIC DNA]</scope>
    <source>
        <strain evidence="2 3">R22 G/1</strain>
    </source>
</reference>
<dbReference type="Pfam" id="PF17906">
    <property type="entry name" value="HTH_48"/>
    <property type="match status" value="1"/>
</dbReference>
<protein>
    <recommendedName>
        <fullName evidence="1">Mos1 transposase HTH domain-containing protein</fullName>
    </recommendedName>
</protein>
<accession>E2BER8</accession>
<evidence type="ECO:0000313" key="3">
    <source>
        <dbReference type="Proteomes" id="UP000008237"/>
    </source>
</evidence>
<dbReference type="AlphaFoldDB" id="E2BER8"/>